<comment type="caution">
    <text evidence="1">The sequence shown here is derived from an EMBL/GenBank/DDBJ whole genome shotgun (WGS) entry which is preliminary data.</text>
</comment>
<keyword evidence="2" id="KW-1185">Reference proteome</keyword>
<dbReference type="EMBL" id="AOIU01000049">
    <property type="protein sequence ID" value="ELZ19734.1"/>
    <property type="molecule type" value="Genomic_DNA"/>
</dbReference>
<sequence length="139" mass="16239">MSFLTPPVRFLIAEMIPDVFLNDAPVDLSRVVIVNGEYYRDRLPHILLEVFNFNILVHSLHVGIKFCGRFELDEEMVALNILLVRIVSVVIREIDNEVESVIFLVPFDWIWTELSDELRFPNFVEFLIRTALRHIIGNT</sequence>
<protein>
    <submittedName>
        <fullName evidence="1">Uncharacterized protein</fullName>
    </submittedName>
</protein>
<organism evidence="1 2">
    <name type="scientific">Halosimplex carlsbadense 2-9-1</name>
    <dbReference type="NCBI Taxonomy" id="797114"/>
    <lineage>
        <taxon>Archaea</taxon>
        <taxon>Methanobacteriati</taxon>
        <taxon>Methanobacteriota</taxon>
        <taxon>Stenosarchaea group</taxon>
        <taxon>Halobacteria</taxon>
        <taxon>Halobacteriales</taxon>
        <taxon>Haloarculaceae</taxon>
        <taxon>Halosimplex</taxon>
    </lineage>
</organism>
<proteinExistence type="predicted"/>
<evidence type="ECO:0000313" key="1">
    <source>
        <dbReference type="EMBL" id="ELZ19734.1"/>
    </source>
</evidence>
<evidence type="ECO:0000313" key="2">
    <source>
        <dbReference type="Proteomes" id="UP000011626"/>
    </source>
</evidence>
<dbReference type="Proteomes" id="UP000011626">
    <property type="component" value="Unassembled WGS sequence"/>
</dbReference>
<gene>
    <name evidence="1" type="ORF">C475_22364</name>
</gene>
<accession>M0CCW6</accession>
<name>M0CCW6_9EURY</name>
<dbReference type="AlphaFoldDB" id="M0CCW6"/>
<reference evidence="1 2" key="1">
    <citation type="journal article" date="2014" name="PLoS Genet.">
        <title>Phylogenetically driven sequencing of extremely halophilic archaea reveals strategies for static and dynamic osmo-response.</title>
        <authorList>
            <person name="Becker E.A."/>
            <person name="Seitzer P.M."/>
            <person name="Tritt A."/>
            <person name="Larsen D."/>
            <person name="Krusor M."/>
            <person name="Yao A.I."/>
            <person name="Wu D."/>
            <person name="Madern D."/>
            <person name="Eisen J.A."/>
            <person name="Darling A.E."/>
            <person name="Facciotti M.T."/>
        </authorList>
    </citation>
    <scope>NUCLEOTIDE SEQUENCE [LARGE SCALE GENOMIC DNA]</scope>
    <source>
        <strain evidence="1 2">2-9-1</strain>
    </source>
</reference>